<sequence>MRHYRSVSMDSIMGKMNFADELLNLSPSPEGRINKLPPSDSVDANSDMFSLEFGNGLPIQRINPLFLSLLSFILSLSLSLRLLPSNIFSF</sequence>
<protein>
    <submittedName>
        <fullName evidence="1">Uncharacterized protein</fullName>
    </submittedName>
</protein>
<dbReference type="Proteomes" id="UP001055879">
    <property type="component" value="Linkage Group LG05"/>
</dbReference>
<dbReference type="EMBL" id="CM042051">
    <property type="protein sequence ID" value="KAI3730166.1"/>
    <property type="molecule type" value="Genomic_DNA"/>
</dbReference>
<organism evidence="1 2">
    <name type="scientific">Arctium lappa</name>
    <name type="common">Greater burdock</name>
    <name type="synonym">Lappa major</name>
    <dbReference type="NCBI Taxonomy" id="4217"/>
    <lineage>
        <taxon>Eukaryota</taxon>
        <taxon>Viridiplantae</taxon>
        <taxon>Streptophyta</taxon>
        <taxon>Embryophyta</taxon>
        <taxon>Tracheophyta</taxon>
        <taxon>Spermatophyta</taxon>
        <taxon>Magnoliopsida</taxon>
        <taxon>eudicotyledons</taxon>
        <taxon>Gunneridae</taxon>
        <taxon>Pentapetalae</taxon>
        <taxon>asterids</taxon>
        <taxon>campanulids</taxon>
        <taxon>Asterales</taxon>
        <taxon>Asteraceae</taxon>
        <taxon>Carduoideae</taxon>
        <taxon>Cardueae</taxon>
        <taxon>Arctiinae</taxon>
        <taxon>Arctium</taxon>
    </lineage>
</organism>
<accession>A0ACB9C7B8</accession>
<evidence type="ECO:0000313" key="2">
    <source>
        <dbReference type="Proteomes" id="UP001055879"/>
    </source>
</evidence>
<keyword evidence="2" id="KW-1185">Reference proteome</keyword>
<name>A0ACB9C7B8_ARCLA</name>
<gene>
    <name evidence="1" type="ORF">L6452_18843</name>
</gene>
<evidence type="ECO:0000313" key="1">
    <source>
        <dbReference type="EMBL" id="KAI3730166.1"/>
    </source>
</evidence>
<reference evidence="2" key="1">
    <citation type="journal article" date="2022" name="Mol. Ecol. Resour.">
        <title>The genomes of chicory, endive, great burdock and yacon provide insights into Asteraceae palaeo-polyploidization history and plant inulin production.</title>
        <authorList>
            <person name="Fan W."/>
            <person name="Wang S."/>
            <person name="Wang H."/>
            <person name="Wang A."/>
            <person name="Jiang F."/>
            <person name="Liu H."/>
            <person name="Zhao H."/>
            <person name="Xu D."/>
            <person name="Zhang Y."/>
        </authorList>
    </citation>
    <scope>NUCLEOTIDE SEQUENCE [LARGE SCALE GENOMIC DNA]</scope>
    <source>
        <strain evidence="2">cv. Niubang</strain>
    </source>
</reference>
<proteinExistence type="predicted"/>
<comment type="caution">
    <text evidence="1">The sequence shown here is derived from an EMBL/GenBank/DDBJ whole genome shotgun (WGS) entry which is preliminary data.</text>
</comment>
<reference evidence="1 2" key="2">
    <citation type="journal article" date="2022" name="Mol. Ecol. Resour.">
        <title>The genomes of chicory, endive, great burdock and yacon provide insights into Asteraceae paleo-polyploidization history and plant inulin production.</title>
        <authorList>
            <person name="Fan W."/>
            <person name="Wang S."/>
            <person name="Wang H."/>
            <person name="Wang A."/>
            <person name="Jiang F."/>
            <person name="Liu H."/>
            <person name="Zhao H."/>
            <person name="Xu D."/>
            <person name="Zhang Y."/>
        </authorList>
    </citation>
    <scope>NUCLEOTIDE SEQUENCE [LARGE SCALE GENOMIC DNA]</scope>
    <source>
        <strain evidence="2">cv. Niubang</strain>
    </source>
</reference>